<dbReference type="SUPFAM" id="SSF56784">
    <property type="entry name" value="HAD-like"/>
    <property type="match status" value="1"/>
</dbReference>
<dbReference type="InterPro" id="IPR036412">
    <property type="entry name" value="HAD-like_sf"/>
</dbReference>
<dbReference type="NCBIfam" id="TIGR01484">
    <property type="entry name" value="HAD-SF-IIB"/>
    <property type="match status" value="1"/>
</dbReference>
<evidence type="ECO:0000313" key="1">
    <source>
        <dbReference type="EMBL" id="MCW0953575.1"/>
    </source>
</evidence>
<organism evidence="1 2">
    <name type="scientific">Weissella ceti</name>
    <dbReference type="NCBI Taxonomy" id="759620"/>
    <lineage>
        <taxon>Bacteria</taxon>
        <taxon>Bacillati</taxon>
        <taxon>Bacillota</taxon>
        <taxon>Bacilli</taxon>
        <taxon>Lactobacillales</taxon>
        <taxon>Lactobacillaceae</taxon>
        <taxon>Weissella</taxon>
    </lineage>
</organism>
<dbReference type="Gene3D" id="3.30.1240.10">
    <property type="match status" value="1"/>
</dbReference>
<dbReference type="Pfam" id="PF08282">
    <property type="entry name" value="Hydrolase_3"/>
    <property type="match status" value="1"/>
</dbReference>
<protein>
    <submittedName>
        <fullName evidence="1">HAD-IIB family hydrolase</fullName>
    </submittedName>
</protein>
<dbReference type="GO" id="GO:0016787">
    <property type="term" value="F:hydrolase activity"/>
    <property type="evidence" value="ECO:0007669"/>
    <property type="project" value="UniProtKB-KW"/>
</dbReference>
<evidence type="ECO:0000313" key="2">
    <source>
        <dbReference type="Proteomes" id="UP001526225"/>
    </source>
</evidence>
<name>A0ABT3E5D3_9LACO</name>
<gene>
    <name evidence="1" type="ORF">OIT44_05815</name>
</gene>
<reference evidence="1 2" key="1">
    <citation type="submission" date="2022-10" db="EMBL/GenBank/DDBJ databases">
        <title>Weissella fermenti sp. nov., isolated from fermented cabbage.</title>
        <authorList>
            <person name="Lee J.K."/>
            <person name="Baek J.H."/>
            <person name="Choi D.G."/>
            <person name="Kim J.M."/>
            <person name="Jeon C.O."/>
        </authorList>
    </citation>
    <scope>NUCLEOTIDE SEQUENCE [LARGE SCALE GENOMIC DNA]</scope>
    <source>
        <strain evidence="1 2">KACC 18534</strain>
    </source>
</reference>
<dbReference type="EMBL" id="JAOZFE010000006">
    <property type="protein sequence ID" value="MCW0953575.1"/>
    <property type="molecule type" value="Genomic_DNA"/>
</dbReference>
<dbReference type="InterPro" id="IPR006379">
    <property type="entry name" value="HAD-SF_hydro_IIB"/>
</dbReference>
<dbReference type="RefSeq" id="WP_213409111.1">
    <property type="nucleotide sequence ID" value="NZ_CP074441.1"/>
</dbReference>
<dbReference type="Proteomes" id="UP001526225">
    <property type="component" value="Unassembled WGS sequence"/>
</dbReference>
<comment type="caution">
    <text evidence="1">The sequence shown here is derived from an EMBL/GenBank/DDBJ whole genome shotgun (WGS) entry which is preliminary data.</text>
</comment>
<dbReference type="Gene3D" id="3.40.50.1000">
    <property type="entry name" value="HAD superfamily/HAD-like"/>
    <property type="match status" value="1"/>
</dbReference>
<dbReference type="InterPro" id="IPR023214">
    <property type="entry name" value="HAD_sf"/>
</dbReference>
<dbReference type="PANTHER" id="PTHR10000:SF53">
    <property type="entry name" value="5-AMINO-6-(5-PHOSPHO-D-RIBITYLAMINO)URACIL PHOSPHATASE YBJI-RELATED"/>
    <property type="match status" value="1"/>
</dbReference>
<sequence>MLFLTTDLDGTFLHDDHDFDRPRFEKLLAEWRAQGNRFVVATGREYKWVASVFADYLNDIDIISSNGTVITLAGQEADMASIKPESLDALQKIIADMPVKPSGSVRAYTENKVHLLKTDVYGQMEEKDVAFMAPLYDGIVDIDNLLDIDKPVSTVTGVWADRDSSEAVSDVVNNANIGIHATTSGYGAVDFLPSGVNKAAAIKKLLSHYGTTEQAVYAFGDGMNDLEMLQLAGHAYVMANGDDKLRVYGFEELPNTHMEDGVLVKWETLV</sequence>
<proteinExistence type="predicted"/>
<accession>A0ABT3E5D3</accession>
<dbReference type="PANTHER" id="PTHR10000">
    <property type="entry name" value="PHOSPHOSERINE PHOSPHATASE"/>
    <property type="match status" value="1"/>
</dbReference>
<keyword evidence="1" id="KW-0378">Hydrolase</keyword>
<keyword evidence="2" id="KW-1185">Reference proteome</keyword>